<protein>
    <submittedName>
        <fullName evidence="2">Uncharacterized protein</fullName>
    </submittedName>
</protein>
<organism evidence="2">
    <name type="scientific">Paraconexibacter sp. AEG42_29</name>
    <dbReference type="NCBI Taxonomy" id="2997339"/>
    <lineage>
        <taxon>Bacteria</taxon>
        <taxon>Bacillati</taxon>
        <taxon>Actinomycetota</taxon>
        <taxon>Thermoleophilia</taxon>
        <taxon>Solirubrobacterales</taxon>
        <taxon>Paraconexibacteraceae</taxon>
        <taxon>Paraconexibacter</taxon>
    </lineage>
</organism>
<dbReference type="RefSeq" id="WP_354697788.1">
    <property type="nucleotide sequence ID" value="NZ_CP114014.1"/>
</dbReference>
<keyword evidence="1" id="KW-0812">Transmembrane</keyword>
<evidence type="ECO:0000256" key="1">
    <source>
        <dbReference type="SAM" id="Phobius"/>
    </source>
</evidence>
<name>A0AAU7AZ13_9ACTN</name>
<keyword evidence="1" id="KW-1133">Transmembrane helix</keyword>
<proteinExistence type="predicted"/>
<dbReference type="KEGG" id="parq:DSM112329_03431"/>
<reference evidence="2" key="1">
    <citation type="submission" date="2022-12" db="EMBL/GenBank/DDBJ databases">
        <title>Paraconexibacter alkalitolerans sp. nov. and Baekduia alba sp. nov., isolated from soil and emended description of the genera Paraconexibacter (Chun et al., 2020) and Baekduia (An et al., 2020).</title>
        <authorList>
            <person name="Vieira S."/>
            <person name="Huber K.J."/>
            <person name="Geppert A."/>
            <person name="Wolf J."/>
            <person name="Neumann-Schaal M."/>
            <person name="Muesken M."/>
            <person name="Overmann J."/>
        </authorList>
    </citation>
    <scope>NUCLEOTIDE SEQUENCE</scope>
    <source>
        <strain evidence="2">AEG42_29</strain>
    </source>
</reference>
<feature type="transmembrane region" description="Helical" evidence="1">
    <location>
        <begin position="6"/>
        <end position="26"/>
    </location>
</feature>
<gene>
    <name evidence="2" type="ORF">DSM112329_03431</name>
</gene>
<sequence length="133" mass="14836">MDPFAVIILGGLGGLIVACLLLGKYYPGNGQDILDWHPTRSPEVEAQNEVDDLEQMLEAANRRRRKRGAPELTEESMRLAVAQDVKASHERADENAAAQEIAQMLEIKNRRRARKGLPAITEDQYRAELEGQA</sequence>
<dbReference type="AlphaFoldDB" id="A0AAU7AZ13"/>
<evidence type="ECO:0000313" key="2">
    <source>
        <dbReference type="EMBL" id="XAY06557.1"/>
    </source>
</evidence>
<accession>A0AAU7AZ13</accession>
<dbReference type="EMBL" id="CP114014">
    <property type="protein sequence ID" value="XAY06557.1"/>
    <property type="molecule type" value="Genomic_DNA"/>
</dbReference>
<keyword evidence="1" id="KW-0472">Membrane</keyword>